<name>A0A6A4GMB5_9AGAR</name>
<feature type="region of interest" description="Disordered" evidence="1">
    <location>
        <begin position="210"/>
        <end position="267"/>
    </location>
</feature>
<organism evidence="2 3">
    <name type="scientific">Gymnopus androsaceus JB14</name>
    <dbReference type="NCBI Taxonomy" id="1447944"/>
    <lineage>
        <taxon>Eukaryota</taxon>
        <taxon>Fungi</taxon>
        <taxon>Dikarya</taxon>
        <taxon>Basidiomycota</taxon>
        <taxon>Agaricomycotina</taxon>
        <taxon>Agaricomycetes</taxon>
        <taxon>Agaricomycetidae</taxon>
        <taxon>Agaricales</taxon>
        <taxon>Marasmiineae</taxon>
        <taxon>Omphalotaceae</taxon>
        <taxon>Gymnopus</taxon>
    </lineage>
</organism>
<reference evidence="2" key="1">
    <citation type="journal article" date="2019" name="Environ. Microbiol.">
        <title>Fungal ecological strategies reflected in gene transcription - a case study of two litter decomposers.</title>
        <authorList>
            <person name="Barbi F."/>
            <person name="Kohler A."/>
            <person name="Barry K."/>
            <person name="Baskaran P."/>
            <person name="Daum C."/>
            <person name="Fauchery L."/>
            <person name="Ihrmark K."/>
            <person name="Kuo A."/>
            <person name="LaButti K."/>
            <person name="Lipzen A."/>
            <person name="Morin E."/>
            <person name="Grigoriev I.V."/>
            <person name="Henrissat B."/>
            <person name="Lindahl B."/>
            <person name="Martin F."/>
        </authorList>
    </citation>
    <scope>NUCLEOTIDE SEQUENCE</scope>
    <source>
        <strain evidence="2">JB14</strain>
    </source>
</reference>
<dbReference type="Proteomes" id="UP000799118">
    <property type="component" value="Unassembled WGS sequence"/>
</dbReference>
<evidence type="ECO:0000313" key="3">
    <source>
        <dbReference type="Proteomes" id="UP000799118"/>
    </source>
</evidence>
<evidence type="ECO:0000313" key="2">
    <source>
        <dbReference type="EMBL" id="KAE9386889.1"/>
    </source>
</evidence>
<gene>
    <name evidence="2" type="ORF">BT96DRAFT_948789</name>
</gene>
<protein>
    <submittedName>
        <fullName evidence="2">Uncharacterized protein</fullName>
    </submittedName>
</protein>
<dbReference type="EMBL" id="ML769840">
    <property type="protein sequence ID" value="KAE9386889.1"/>
    <property type="molecule type" value="Genomic_DNA"/>
</dbReference>
<dbReference type="OrthoDB" id="2940686at2759"/>
<dbReference type="AlphaFoldDB" id="A0A6A4GMB5"/>
<evidence type="ECO:0000256" key="1">
    <source>
        <dbReference type="SAM" id="MobiDB-lite"/>
    </source>
</evidence>
<sequence>MSLHFGSKCNDIMAFSVFKHPYIARSWVHRDGPNPTRKSGIPGIPEPHTIYCHLLNAYLDVDASLSKQLICLSAATHLILALYNANKARQSAWTAVVDPAWYQWSQKGFWSGTEYHSNANQLQLKNRINGAVHCMNILAEHPEWGGKSCSEHAVDIFWEDGWAIAEKELLEVEIEPPYMWMEEEGGYGILCPLGNGKVVLVGDLAVGEENEGDNETQDYDGSQSKTVPEPQLAAERYPRTPPSIYNVSEDNLHPDSEDAAAEAESLQFAKESGKQKYEAWVQVRL</sequence>
<keyword evidence="3" id="KW-1185">Reference proteome</keyword>
<proteinExistence type="predicted"/>
<accession>A0A6A4GMB5</accession>